<dbReference type="GO" id="GO:0043107">
    <property type="term" value="P:type IV pilus-dependent motility"/>
    <property type="evidence" value="ECO:0007669"/>
    <property type="project" value="InterPro"/>
</dbReference>
<keyword evidence="1" id="KW-0812">Transmembrane</keyword>
<comment type="caution">
    <text evidence="2">The sequence shown here is derived from an EMBL/GenBank/DDBJ whole genome shotgun (WGS) entry which is preliminary data.</text>
</comment>
<gene>
    <name evidence="2" type="ORF">D0544_15060</name>
</gene>
<dbReference type="InterPro" id="IPR007445">
    <property type="entry name" value="PilO"/>
</dbReference>
<name>A0A3P3VL78_9GAMM</name>
<dbReference type="Pfam" id="PF04350">
    <property type="entry name" value="PilO"/>
    <property type="match status" value="1"/>
</dbReference>
<evidence type="ECO:0000313" key="3">
    <source>
        <dbReference type="Proteomes" id="UP000280792"/>
    </source>
</evidence>
<dbReference type="Gene3D" id="3.30.70.60">
    <property type="match status" value="1"/>
</dbReference>
<reference evidence="2 3" key="2">
    <citation type="submission" date="2018-12" db="EMBL/GenBank/DDBJ databases">
        <title>Simiduia agarivorans gen. nov., sp. nov., a marine, agarolytic bacterium isolated from shallow coastal water from Keelung, Taiwan.</title>
        <authorList>
            <person name="Shieh W.Y."/>
        </authorList>
    </citation>
    <scope>NUCLEOTIDE SEQUENCE [LARGE SCALE GENOMIC DNA]</scope>
    <source>
        <strain evidence="2 3">GTF-13</strain>
    </source>
</reference>
<dbReference type="PANTHER" id="PTHR39555">
    <property type="entry name" value="FIMBRIAL ASSEMBLY PROTEIN PILO-LIKE PROTEIN-RELATED"/>
    <property type="match status" value="1"/>
</dbReference>
<dbReference type="GO" id="GO:0043683">
    <property type="term" value="P:type IV pilus assembly"/>
    <property type="evidence" value="ECO:0007669"/>
    <property type="project" value="InterPro"/>
</dbReference>
<dbReference type="Gene3D" id="1.10.287.540">
    <property type="entry name" value="Helix hairpin bin"/>
    <property type="match status" value="1"/>
</dbReference>
<proteinExistence type="predicted"/>
<protein>
    <submittedName>
        <fullName evidence="2">Pilus assembly protein PilP</fullName>
    </submittedName>
</protein>
<keyword evidence="1" id="KW-0472">Membrane</keyword>
<dbReference type="RefSeq" id="WP_125017565.1">
    <property type="nucleotide sequence ID" value="NZ_QWEZ01000002.1"/>
</dbReference>
<keyword evidence="1" id="KW-1133">Transmembrane helix</keyword>
<accession>A0A3P3VL78</accession>
<dbReference type="EMBL" id="QWEZ01000002">
    <property type="protein sequence ID" value="RRJ83154.1"/>
    <property type="molecule type" value="Genomic_DNA"/>
</dbReference>
<feature type="transmembrane region" description="Helical" evidence="1">
    <location>
        <begin position="28"/>
        <end position="50"/>
    </location>
</feature>
<reference evidence="2 3" key="1">
    <citation type="submission" date="2018-08" db="EMBL/GenBank/DDBJ databases">
        <authorList>
            <person name="Khan S.A."/>
        </authorList>
    </citation>
    <scope>NUCLEOTIDE SEQUENCE [LARGE SCALE GENOMIC DNA]</scope>
    <source>
        <strain evidence="2 3">GTF-13</strain>
    </source>
</reference>
<dbReference type="Proteomes" id="UP000280792">
    <property type="component" value="Unassembled WGS sequence"/>
</dbReference>
<dbReference type="InterPro" id="IPR014717">
    <property type="entry name" value="Transl_elong_EF1B/ribsomal_bS6"/>
</dbReference>
<dbReference type="PANTHER" id="PTHR39555:SF1">
    <property type="entry name" value="TYPE IV PILUS INNER MEMBRANE COMPONENT PILO"/>
    <property type="match status" value="1"/>
</dbReference>
<organism evidence="2 3">
    <name type="scientific">Aestuariirhabdus litorea</name>
    <dbReference type="NCBI Taxonomy" id="2528527"/>
    <lineage>
        <taxon>Bacteria</taxon>
        <taxon>Pseudomonadati</taxon>
        <taxon>Pseudomonadota</taxon>
        <taxon>Gammaproteobacteria</taxon>
        <taxon>Oceanospirillales</taxon>
        <taxon>Aestuariirhabdaceae</taxon>
        <taxon>Aestuariirhabdus</taxon>
    </lineage>
</organism>
<evidence type="ECO:0000256" key="1">
    <source>
        <dbReference type="SAM" id="Phobius"/>
    </source>
</evidence>
<keyword evidence="3" id="KW-1185">Reference proteome</keyword>
<dbReference type="PIRSF" id="PIRSF016482">
    <property type="entry name" value="PilO"/>
    <property type="match status" value="1"/>
</dbReference>
<sequence>MSFADSLQKLNELDINDLDLDNIGSWPAAIKAIVCVLLLSGLLYAGYVFYVQDMLVQLERVEAEEVTLKEQFTKKAFQAANLDAYREQMVEMEKSFGALVKQLPSETEVAGLLEDITHAGMGSGLVFSSIKLDKEQARGFYIELPIQIQVQGNYHDLGSFVSAVAALPRIVTLHDFSIKPAGKGNNEILQMGITAKTYRYNEKGSGGQGANKRANKKKK</sequence>
<evidence type="ECO:0000313" key="2">
    <source>
        <dbReference type="EMBL" id="RRJ83154.1"/>
    </source>
</evidence>
<dbReference type="AlphaFoldDB" id="A0A3P3VL78"/>